<evidence type="ECO:0000313" key="8">
    <source>
        <dbReference type="EMBL" id="CAB4623845.1"/>
    </source>
</evidence>
<dbReference type="Pfam" id="PF03458">
    <property type="entry name" value="Gly_transporter"/>
    <property type="match status" value="2"/>
</dbReference>
<dbReference type="EMBL" id="CAEZVJ010000019">
    <property type="protein sequence ID" value="CAB4623845.1"/>
    <property type="molecule type" value="Genomic_DNA"/>
</dbReference>
<dbReference type="GO" id="GO:0005886">
    <property type="term" value="C:plasma membrane"/>
    <property type="evidence" value="ECO:0007669"/>
    <property type="project" value="UniProtKB-SubCell"/>
</dbReference>
<evidence type="ECO:0000256" key="3">
    <source>
        <dbReference type="ARBA" id="ARBA00022692"/>
    </source>
</evidence>
<evidence type="ECO:0000256" key="5">
    <source>
        <dbReference type="ARBA" id="ARBA00023136"/>
    </source>
</evidence>
<feature type="transmembrane region" description="Helical" evidence="6">
    <location>
        <begin position="122"/>
        <end position="143"/>
    </location>
</feature>
<keyword evidence="3 6" id="KW-0812">Transmembrane</keyword>
<dbReference type="InterPro" id="IPR005115">
    <property type="entry name" value="Gly_transporter"/>
</dbReference>
<gene>
    <name evidence="8" type="ORF">UFOPK1961_00292</name>
</gene>
<evidence type="ECO:0000256" key="4">
    <source>
        <dbReference type="ARBA" id="ARBA00022989"/>
    </source>
</evidence>
<evidence type="ECO:0000256" key="1">
    <source>
        <dbReference type="ARBA" id="ARBA00004651"/>
    </source>
</evidence>
<name>A0A6J6IH93_9ZZZZ</name>
<accession>A0A6J6IH93</accession>
<feature type="transmembrane region" description="Helical" evidence="6">
    <location>
        <begin position="180"/>
        <end position="201"/>
    </location>
</feature>
<dbReference type="PANTHER" id="PTHR30506:SF3">
    <property type="entry name" value="UPF0126 INNER MEMBRANE PROTEIN YADS-RELATED"/>
    <property type="match status" value="1"/>
</dbReference>
<keyword evidence="4 6" id="KW-1133">Transmembrane helix</keyword>
<organism evidence="8">
    <name type="scientific">freshwater metagenome</name>
    <dbReference type="NCBI Taxonomy" id="449393"/>
    <lineage>
        <taxon>unclassified sequences</taxon>
        <taxon>metagenomes</taxon>
        <taxon>ecological metagenomes</taxon>
    </lineage>
</organism>
<sequence length="227" mass="23250">MNSLFAIPGWLDLVAVGIGAAQGAMFSARYRGAELDLLGVAIIGIVSGFGGSMVRDIFLSTDIAALNSNWYLVTAVLCALGGMLVSSLLHRIEMVINVLDALTIGIFGVIGTTKALAFGLPVVPALFIGVAAAVGGSILRDMLLALPMQLMQVGSLYAVAAGLGGATVIVLLSIGQSVTVAGFAGVGVTTAIRMLSVILGWKLPAQRGVPTVTSVIRTIRNKPKKSS</sequence>
<dbReference type="AlphaFoldDB" id="A0A6J6IH93"/>
<proteinExistence type="predicted"/>
<keyword evidence="2" id="KW-1003">Cell membrane</keyword>
<comment type="subcellular location">
    <subcellularLocation>
        <location evidence="1">Cell membrane</location>
        <topology evidence="1">Multi-pass membrane protein</topology>
    </subcellularLocation>
</comment>
<keyword evidence="5 6" id="KW-0472">Membrane</keyword>
<feature type="transmembrane region" description="Helical" evidence="6">
    <location>
        <begin position="6"/>
        <end position="25"/>
    </location>
</feature>
<feature type="transmembrane region" description="Helical" evidence="6">
    <location>
        <begin position="37"/>
        <end position="58"/>
    </location>
</feature>
<feature type="domain" description="Glycine transporter" evidence="7">
    <location>
        <begin position="98"/>
        <end position="171"/>
    </location>
</feature>
<feature type="transmembrane region" description="Helical" evidence="6">
    <location>
        <begin position="70"/>
        <end position="89"/>
    </location>
</feature>
<dbReference type="PANTHER" id="PTHR30506">
    <property type="entry name" value="INNER MEMBRANE PROTEIN"/>
    <property type="match status" value="1"/>
</dbReference>
<reference evidence="8" key="1">
    <citation type="submission" date="2020-05" db="EMBL/GenBank/DDBJ databases">
        <authorList>
            <person name="Chiriac C."/>
            <person name="Salcher M."/>
            <person name="Ghai R."/>
            <person name="Kavagutti S V."/>
        </authorList>
    </citation>
    <scope>NUCLEOTIDE SEQUENCE</scope>
</reference>
<evidence type="ECO:0000256" key="6">
    <source>
        <dbReference type="SAM" id="Phobius"/>
    </source>
</evidence>
<protein>
    <submittedName>
        <fullName evidence="8">Unannotated protein</fullName>
    </submittedName>
</protein>
<feature type="domain" description="Glycine transporter" evidence="7">
    <location>
        <begin position="10"/>
        <end position="84"/>
    </location>
</feature>
<feature type="transmembrane region" description="Helical" evidence="6">
    <location>
        <begin position="155"/>
        <end position="174"/>
    </location>
</feature>
<feature type="transmembrane region" description="Helical" evidence="6">
    <location>
        <begin position="96"/>
        <end position="116"/>
    </location>
</feature>
<evidence type="ECO:0000259" key="7">
    <source>
        <dbReference type="Pfam" id="PF03458"/>
    </source>
</evidence>
<evidence type="ECO:0000256" key="2">
    <source>
        <dbReference type="ARBA" id="ARBA00022475"/>
    </source>
</evidence>